<dbReference type="Gene3D" id="3.60.10.10">
    <property type="entry name" value="Endonuclease/exonuclease/phosphatase"/>
    <property type="match status" value="1"/>
</dbReference>
<organism evidence="1 2">
    <name type="scientific">Magallana gigas</name>
    <name type="common">Pacific oyster</name>
    <name type="synonym">Crassostrea gigas</name>
    <dbReference type="NCBI Taxonomy" id="29159"/>
    <lineage>
        <taxon>Eukaryota</taxon>
        <taxon>Metazoa</taxon>
        <taxon>Spiralia</taxon>
        <taxon>Lophotrochozoa</taxon>
        <taxon>Mollusca</taxon>
        <taxon>Bivalvia</taxon>
        <taxon>Autobranchia</taxon>
        <taxon>Pteriomorphia</taxon>
        <taxon>Ostreida</taxon>
        <taxon>Ostreoidea</taxon>
        <taxon>Ostreidae</taxon>
        <taxon>Magallana</taxon>
    </lineage>
</organism>
<protein>
    <recommendedName>
        <fullName evidence="3">Endonuclease/exonuclease/phosphatase domain-containing protein</fullName>
    </recommendedName>
</protein>
<dbReference type="SUPFAM" id="SSF56219">
    <property type="entry name" value="DNase I-like"/>
    <property type="match status" value="1"/>
</dbReference>
<keyword evidence="2" id="KW-1185">Reference proteome</keyword>
<dbReference type="Proteomes" id="UP000005408">
    <property type="component" value="Unassembled WGS sequence"/>
</dbReference>
<dbReference type="EnsemblMetazoa" id="G32434.1">
    <property type="protein sequence ID" value="G32434.1:cds"/>
    <property type="gene ID" value="G32434"/>
</dbReference>
<proteinExistence type="predicted"/>
<reference evidence="1" key="1">
    <citation type="submission" date="2022-08" db="UniProtKB">
        <authorList>
            <consortium name="EnsemblMetazoa"/>
        </authorList>
    </citation>
    <scope>IDENTIFICATION</scope>
    <source>
        <strain evidence="1">05x7-T-G4-1.051#20</strain>
    </source>
</reference>
<name>A0A8W8M9N3_MAGGI</name>
<dbReference type="AlphaFoldDB" id="A0A8W8M9N3"/>
<dbReference type="InterPro" id="IPR036691">
    <property type="entry name" value="Endo/exonu/phosph_ase_sf"/>
</dbReference>
<evidence type="ECO:0000313" key="1">
    <source>
        <dbReference type="EnsemblMetazoa" id="G32434.1:cds"/>
    </source>
</evidence>
<sequence>IIGLQETHWKDEFIDMYKHLWNGDIIYNNYDSSARGVAFLIRNDLKENVDFVNGFDGRFLHIKYKDNDETFDIINVYAP</sequence>
<evidence type="ECO:0008006" key="3">
    <source>
        <dbReference type="Google" id="ProtNLM"/>
    </source>
</evidence>
<evidence type="ECO:0000313" key="2">
    <source>
        <dbReference type="Proteomes" id="UP000005408"/>
    </source>
</evidence>
<accession>A0A8W8M9N3</accession>